<evidence type="ECO:0000256" key="1">
    <source>
        <dbReference type="ARBA" id="ARBA00004651"/>
    </source>
</evidence>
<evidence type="ECO:0000256" key="3">
    <source>
        <dbReference type="ARBA" id="ARBA00022679"/>
    </source>
</evidence>
<feature type="transmembrane region" description="Helical" evidence="8">
    <location>
        <begin position="401"/>
        <end position="418"/>
    </location>
</feature>
<organism evidence="9">
    <name type="scientific">uncultured Chthoniobacterales bacterium</name>
    <dbReference type="NCBI Taxonomy" id="1836801"/>
    <lineage>
        <taxon>Bacteria</taxon>
        <taxon>Pseudomonadati</taxon>
        <taxon>Verrucomicrobiota</taxon>
        <taxon>Spartobacteria</taxon>
        <taxon>Chthoniobacterales</taxon>
        <taxon>environmental samples</taxon>
    </lineage>
</organism>
<proteinExistence type="inferred from homology"/>
<gene>
    <name evidence="9" type="ORF">AVDCRST_MAG42-221</name>
</gene>
<comment type="similarity">
    <text evidence="7">Belongs to the glycosyltransferase 87 family.</text>
</comment>
<evidence type="ECO:0000256" key="7">
    <source>
        <dbReference type="ARBA" id="ARBA00024033"/>
    </source>
</evidence>
<evidence type="ECO:0008006" key="10">
    <source>
        <dbReference type="Google" id="ProtNLM"/>
    </source>
</evidence>
<evidence type="ECO:0000256" key="6">
    <source>
        <dbReference type="ARBA" id="ARBA00023136"/>
    </source>
</evidence>
<evidence type="ECO:0000256" key="4">
    <source>
        <dbReference type="ARBA" id="ARBA00022692"/>
    </source>
</evidence>
<feature type="transmembrane region" description="Helical" evidence="8">
    <location>
        <begin position="377"/>
        <end position="395"/>
    </location>
</feature>
<protein>
    <recommendedName>
        <fullName evidence="10">DUF2029 domain-containing protein</fullName>
    </recommendedName>
</protein>
<dbReference type="AlphaFoldDB" id="A0A6J4H3L4"/>
<keyword evidence="6 8" id="KW-0472">Membrane</keyword>
<evidence type="ECO:0000313" key="9">
    <source>
        <dbReference type="EMBL" id="CAA9213355.1"/>
    </source>
</evidence>
<sequence>MNASDARRRLPRFIDRLNTDAAFRVLLWLFAAAVIVYAGIPVANALRGESIKDYELWHDTGQRVLKGEQIYPAVSKKFPFMYPPPCAIFLAPISLVGQTGVVVIGGLVNAAAWLASILLSVRLATGQWRRQHVLVYLVPTFVISVYAWSNFHLGQPSLILLALMLGAFVALQNNRAIAAGALIGVATAIKAFPVIAIVYLVYRRYWVAAASLAATIVLLFIVLPMPVRGFAQAQTDLQRWTAGMLFKYDDSGMAQRPRRSNSWKNQSIWGVANRLLRRVDADDQHAAHVPLYVNVADLAFPTVNKLILAAALALGLTYVAVMPRRRSLTPESFAIEAALLLLLVLLFTPLVFGYLFAWLLFPLAVIVHRLMTRPHRALLICALAALALLALTIPFQRTAQAYGNTFFATLLLFVGLAIELSRMKREREGGVATDTRQREAVASLA</sequence>
<keyword evidence="2" id="KW-1003">Cell membrane</keyword>
<evidence type="ECO:0000256" key="2">
    <source>
        <dbReference type="ARBA" id="ARBA00022475"/>
    </source>
</evidence>
<dbReference type="Pfam" id="PF09594">
    <property type="entry name" value="GT87"/>
    <property type="match status" value="1"/>
</dbReference>
<dbReference type="EMBL" id="CADCTA010000009">
    <property type="protein sequence ID" value="CAA9213355.1"/>
    <property type="molecule type" value="Genomic_DNA"/>
</dbReference>
<feature type="transmembrane region" description="Helical" evidence="8">
    <location>
        <begin position="133"/>
        <end position="149"/>
    </location>
</feature>
<feature type="transmembrane region" description="Helical" evidence="8">
    <location>
        <begin position="205"/>
        <end position="223"/>
    </location>
</feature>
<evidence type="ECO:0000256" key="5">
    <source>
        <dbReference type="ARBA" id="ARBA00022989"/>
    </source>
</evidence>
<dbReference type="GO" id="GO:0005886">
    <property type="term" value="C:plasma membrane"/>
    <property type="evidence" value="ECO:0007669"/>
    <property type="project" value="UniProtKB-SubCell"/>
</dbReference>
<feature type="transmembrane region" description="Helical" evidence="8">
    <location>
        <begin position="337"/>
        <end position="365"/>
    </location>
</feature>
<feature type="transmembrane region" description="Helical" evidence="8">
    <location>
        <begin position="21"/>
        <end position="40"/>
    </location>
</feature>
<name>A0A6J4H3L4_9BACT</name>
<dbReference type="GO" id="GO:0016758">
    <property type="term" value="F:hexosyltransferase activity"/>
    <property type="evidence" value="ECO:0007669"/>
    <property type="project" value="InterPro"/>
</dbReference>
<keyword evidence="5 8" id="KW-1133">Transmembrane helix</keyword>
<feature type="transmembrane region" description="Helical" evidence="8">
    <location>
        <begin position="88"/>
        <end position="121"/>
    </location>
</feature>
<feature type="transmembrane region" description="Helical" evidence="8">
    <location>
        <begin position="178"/>
        <end position="199"/>
    </location>
</feature>
<feature type="transmembrane region" description="Helical" evidence="8">
    <location>
        <begin position="306"/>
        <end position="325"/>
    </location>
</feature>
<reference evidence="9" key="1">
    <citation type="submission" date="2020-02" db="EMBL/GenBank/DDBJ databases">
        <authorList>
            <person name="Meier V. D."/>
        </authorList>
    </citation>
    <scope>NUCLEOTIDE SEQUENCE</scope>
    <source>
        <strain evidence="9">AVDCRST_MAG42</strain>
    </source>
</reference>
<dbReference type="InterPro" id="IPR018584">
    <property type="entry name" value="GT87"/>
</dbReference>
<keyword evidence="4 8" id="KW-0812">Transmembrane</keyword>
<comment type="subcellular location">
    <subcellularLocation>
        <location evidence="1">Cell membrane</location>
        <topology evidence="1">Multi-pass membrane protein</topology>
    </subcellularLocation>
</comment>
<keyword evidence="3" id="KW-0808">Transferase</keyword>
<evidence type="ECO:0000256" key="8">
    <source>
        <dbReference type="SAM" id="Phobius"/>
    </source>
</evidence>
<accession>A0A6J4H3L4</accession>